<proteinExistence type="inferred from homology"/>
<comment type="similarity">
    <text evidence="3">Belongs to the Nudix hydrolase family.</text>
</comment>
<dbReference type="Pfam" id="PF00293">
    <property type="entry name" value="NUDIX"/>
    <property type="match status" value="1"/>
</dbReference>
<dbReference type="EMBL" id="RXPE01000006">
    <property type="protein sequence ID" value="RTR28606.1"/>
    <property type="molecule type" value="Genomic_DNA"/>
</dbReference>
<comment type="caution">
    <text evidence="6">The sequence shown here is derived from an EMBL/GenBank/DDBJ whole genome shotgun (WGS) entry which is preliminary data.</text>
</comment>
<dbReference type="InterPro" id="IPR020476">
    <property type="entry name" value="Nudix_hydrolase"/>
</dbReference>
<dbReference type="InterPro" id="IPR020084">
    <property type="entry name" value="NUDIX_hydrolase_CS"/>
</dbReference>
<dbReference type="InterPro" id="IPR015797">
    <property type="entry name" value="NUDIX_hydrolase-like_dom_sf"/>
</dbReference>
<dbReference type="GO" id="GO:0016787">
    <property type="term" value="F:hydrolase activity"/>
    <property type="evidence" value="ECO:0007669"/>
    <property type="project" value="UniProtKB-KW"/>
</dbReference>
<evidence type="ECO:0000256" key="2">
    <source>
        <dbReference type="ARBA" id="ARBA00022801"/>
    </source>
</evidence>
<dbReference type="SUPFAM" id="SSF55811">
    <property type="entry name" value="Nudix"/>
    <property type="match status" value="1"/>
</dbReference>
<dbReference type="OrthoDB" id="9787476at2"/>
<reference evidence="6 7" key="1">
    <citation type="submission" date="2018-12" db="EMBL/GenBank/DDBJ databases">
        <title>Deinococcus radiophilus ATCC 27603 genome sequencing and assembly.</title>
        <authorList>
            <person name="Maclea K.S."/>
            <person name="Maynard C.R."/>
        </authorList>
    </citation>
    <scope>NUCLEOTIDE SEQUENCE [LARGE SCALE GENOMIC DNA]</scope>
    <source>
        <strain evidence="6 7">ATCC 27603</strain>
    </source>
</reference>
<evidence type="ECO:0000256" key="3">
    <source>
        <dbReference type="RuleBase" id="RU003476"/>
    </source>
</evidence>
<evidence type="ECO:0000256" key="1">
    <source>
        <dbReference type="ARBA" id="ARBA00001946"/>
    </source>
</evidence>
<dbReference type="NCBIfam" id="NF041652">
    <property type="entry name" value="Nud_hyd_Dein"/>
    <property type="match status" value="1"/>
</dbReference>
<dbReference type="InterPro" id="IPR048157">
    <property type="entry name" value="Nud_hyd_Dein"/>
</dbReference>
<dbReference type="PROSITE" id="PS00893">
    <property type="entry name" value="NUDIX_BOX"/>
    <property type="match status" value="1"/>
</dbReference>
<evidence type="ECO:0000256" key="4">
    <source>
        <dbReference type="SAM" id="MobiDB-lite"/>
    </source>
</evidence>
<accession>A0A3S0JTF8</accession>
<dbReference type="Proteomes" id="UP000277766">
    <property type="component" value="Unassembled WGS sequence"/>
</dbReference>
<dbReference type="AlphaFoldDB" id="A0A3S0JTF8"/>
<dbReference type="Gene3D" id="3.90.79.10">
    <property type="entry name" value="Nucleoside Triphosphate Pyrophosphohydrolase"/>
    <property type="match status" value="1"/>
</dbReference>
<feature type="region of interest" description="Disordered" evidence="4">
    <location>
        <begin position="155"/>
        <end position="174"/>
    </location>
</feature>
<evidence type="ECO:0000313" key="6">
    <source>
        <dbReference type="EMBL" id="RTR28606.1"/>
    </source>
</evidence>
<evidence type="ECO:0000259" key="5">
    <source>
        <dbReference type="PROSITE" id="PS51462"/>
    </source>
</evidence>
<keyword evidence="2 3" id="KW-0378">Hydrolase</keyword>
<dbReference type="PROSITE" id="PS51462">
    <property type="entry name" value="NUDIX"/>
    <property type="match status" value="1"/>
</dbReference>
<dbReference type="PANTHER" id="PTHR43046">
    <property type="entry name" value="GDP-MANNOSE MANNOSYL HYDROLASE"/>
    <property type="match status" value="1"/>
</dbReference>
<sequence>MQYDQSFHVEAHQGAGVVILDDAGRILLIQERGTPDKPDEAGLWHLPVGSVEPGENPQDAAVREAWEETGLRVRVVKFLNTRAARHRDGDLILRSVWLAEPLPGQELRPALVDEVADARYFTRAEVEELFRSGRLRIYTTPLFYDEALAVRGSLETTATESGQSPTRTSGPTAG</sequence>
<name>A0A3S0JTF8_9DEIO</name>
<dbReference type="RefSeq" id="WP_126351555.1">
    <property type="nucleotide sequence ID" value="NZ_CP086380.1"/>
</dbReference>
<organism evidence="6 7">
    <name type="scientific">Deinococcus radiophilus</name>
    <dbReference type="NCBI Taxonomy" id="32062"/>
    <lineage>
        <taxon>Bacteria</taxon>
        <taxon>Thermotogati</taxon>
        <taxon>Deinococcota</taxon>
        <taxon>Deinococci</taxon>
        <taxon>Deinococcales</taxon>
        <taxon>Deinococcaceae</taxon>
        <taxon>Deinococcus</taxon>
    </lineage>
</organism>
<gene>
    <name evidence="6" type="ORF">EJ104_04420</name>
</gene>
<dbReference type="PRINTS" id="PR00502">
    <property type="entry name" value="NUDIXFAMILY"/>
</dbReference>
<evidence type="ECO:0000313" key="7">
    <source>
        <dbReference type="Proteomes" id="UP000277766"/>
    </source>
</evidence>
<comment type="cofactor">
    <cofactor evidence="1">
        <name>Mg(2+)</name>
        <dbReference type="ChEBI" id="CHEBI:18420"/>
    </cofactor>
</comment>
<dbReference type="InterPro" id="IPR000086">
    <property type="entry name" value="NUDIX_hydrolase_dom"/>
</dbReference>
<protein>
    <submittedName>
        <fullName evidence="6">NUDIX domain-containing protein</fullName>
    </submittedName>
</protein>
<dbReference type="PANTHER" id="PTHR43046:SF16">
    <property type="entry name" value="ADP-RIBOSE PYROPHOSPHATASE YJHB-RELATED"/>
    <property type="match status" value="1"/>
</dbReference>
<keyword evidence="7" id="KW-1185">Reference proteome</keyword>
<feature type="domain" description="Nudix hydrolase" evidence="5">
    <location>
        <begin position="10"/>
        <end position="143"/>
    </location>
</feature>